<reference evidence="1 2" key="1">
    <citation type="submission" date="2016-04" db="EMBL/GenBank/DDBJ databases">
        <title>Complete genome seqeunce of Leptospira alstonii serovar Room22.</title>
        <authorList>
            <person name="Nally J.E."/>
            <person name="Bayles D.O."/>
            <person name="Hurley D."/>
            <person name="Fanning S."/>
            <person name="McMahon B.J."/>
            <person name="Arent Z."/>
        </authorList>
    </citation>
    <scope>NUCLEOTIDE SEQUENCE [LARGE SCALE GENOMIC DNA]</scope>
    <source>
        <strain evidence="1 2">GWTS #1</strain>
    </source>
</reference>
<accession>A0A1D7USP9</accession>
<proteinExistence type="predicted"/>
<dbReference type="PROSITE" id="PS51257">
    <property type="entry name" value="PROKAR_LIPOPROTEIN"/>
    <property type="match status" value="1"/>
</dbReference>
<dbReference type="Proteomes" id="UP000094197">
    <property type="component" value="Chromosome 1"/>
</dbReference>
<dbReference type="OrthoDB" id="340741at2"/>
<sequence length="130" mass="15096">MKFKKFNCLPALIMILIACQSQGNRVREQRNDECKGSFRSNGFSLVKPVETGGTPAIQINDEWYVTSKRYNAYRLHAKDLSRCLYREQCVRKWTEWERDCAEDRIKILESSLLPGIFSIRSSCVINQPVC</sequence>
<organism evidence="1 2">
    <name type="scientific">Leptospira tipperaryensis</name>
    <dbReference type="NCBI Taxonomy" id="2564040"/>
    <lineage>
        <taxon>Bacteria</taxon>
        <taxon>Pseudomonadati</taxon>
        <taxon>Spirochaetota</taxon>
        <taxon>Spirochaetia</taxon>
        <taxon>Leptospirales</taxon>
        <taxon>Leptospiraceae</taxon>
        <taxon>Leptospira</taxon>
    </lineage>
</organism>
<dbReference type="KEGG" id="laj:A0128_00915"/>
<evidence type="ECO:0000313" key="1">
    <source>
        <dbReference type="EMBL" id="AOP32561.1"/>
    </source>
</evidence>
<keyword evidence="2" id="KW-1185">Reference proteome</keyword>
<dbReference type="AlphaFoldDB" id="A0A1D7USP9"/>
<name>A0A1D7USP9_9LEPT</name>
<gene>
    <name evidence="1" type="ORF">A0128_00915</name>
</gene>
<protein>
    <recommendedName>
        <fullName evidence="3">Lipoprotein</fullName>
    </recommendedName>
</protein>
<evidence type="ECO:0000313" key="2">
    <source>
        <dbReference type="Proteomes" id="UP000094197"/>
    </source>
</evidence>
<dbReference type="EMBL" id="CP015217">
    <property type="protein sequence ID" value="AOP32561.1"/>
    <property type="molecule type" value="Genomic_DNA"/>
</dbReference>
<evidence type="ECO:0008006" key="3">
    <source>
        <dbReference type="Google" id="ProtNLM"/>
    </source>
</evidence>